<keyword evidence="3" id="KW-1185">Reference proteome</keyword>
<evidence type="ECO:0000313" key="2">
    <source>
        <dbReference type="EMBL" id="EAY30766.1"/>
    </source>
</evidence>
<proteinExistence type="predicted"/>
<dbReference type="AlphaFoldDB" id="A1ZFJ2"/>
<protein>
    <submittedName>
        <fullName evidence="2">Uncharacterized protein</fullName>
    </submittedName>
</protein>
<comment type="caution">
    <text evidence="2">The sequence shown here is derived from an EMBL/GenBank/DDBJ whole genome shotgun (WGS) entry which is preliminary data.</text>
</comment>
<sequence length="39" mass="4598">MLLFPQSINGFNALCYATLLYVVQKEKNRKYFLLKTDLT</sequence>
<name>A1ZFJ2_MICM2</name>
<reference evidence="2 3" key="1">
    <citation type="submission" date="2007-01" db="EMBL/GenBank/DDBJ databases">
        <authorList>
            <person name="Haygood M."/>
            <person name="Podell S."/>
            <person name="Anderson C."/>
            <person name="Hopkinson B."/>
            <person name="Roe K."/>
            <person name="Barbeau K."/>
            <person name="Gaasterland T."/>
            <person name="Ferriera S."/>
            <person name="Johnson J."/>
            <person name="Kravitz S."/>
            <person name="Beeson K."/>
            <person name="Sutton G."/>
            <person name="Rogers Y.-H."/>
            <person name="Friedman R."/>
            <person name="Frazier M."/>
            <person name="Venter J.C."/>
        </authorList>
    </citation>
    <scope>NUCLEOTIDE SEQUENCE [LARGE SCALE GENOMIC DNA]</scope>
    <source>
        <strain evidence="2 3">ATCC 23134</strain>
    </source>
</reference>
<dbReference type="EMBL" id="AAWS01000005">
    <property type="protein sequence ID" value="EAY30766.1"/>
    <property type="molecule type" value="Genomic_DNA"/>
</dbReference>
<evidence type="ECO:0000313" key="3">
    <source>
        <dbReference type="Proteomes" id="UP000004095"/>
    </source>
</evidence>
<dbReference type="Proteomes" id="UP000004095">
    <property type="component" value="Unassembled WGS sequence"/>
</dbReference>
<feature type="transmembrane region" description="Helical" evidence="1">
    <location>
        <begin position="6"/>
        <end position="23"/>
    </location>
</feature>
<accession>A1ZFJ2</accession>
<evidence type="ECO:0000256" key="1">
    <source>
        <dbReference type="SAM" id="Phobius"/>
    </source>
</evidence>
<gene>
    <name evidence="2" type="ORF">M23134_01090</name>
</gene>
<keyword evidence="1" id="KW-1133">Transmembrane helix</keyword>
<organism evidence="2 3">
    <name type="scientific">Microscilla marina ATCC 23134</name>
    <dbReference type="NCBI Taxonomy" id="313606"/>
    <lineage>
        <taxon>Bacteria</taxon>
        <taxon>Pseudomonadati</taxon>
        <taxon>Bacteroidota</taxon>
        <taxon>Cytophagia</taxon>
        <taxon>Cytophagales</taxon>
        <taxon>Microscillaceae</taxon>
        <taxon>Microscilla</taxon>
    </lineage>
</organism>
<keyword evidence="1" id="KW-0812">Transmembrane</keyword>
<keyword evidence="1" id="KW-0472">Membrane</keyword>